<dbReference type="Gene3D" id="1.20.140.70">
    <property type="entry name" value="Oligopeptidase f, N-terminal domain"/>
    <property type="match status" value="1"/>
</dbReference>
<evidence type="ECO:0000259" key="8">
    <source>
        <dbReference type="Pfam" id="PF01432"/>
    </source>
</evidence>
<dbReference type="GO" id="GO:0006508">
    <property type="term" value="P:proteolysis"/>
    <property type="evidence" value="ECO:0007669"/>
    <property type="project" value="UniProtKB-KW"/>
</dbReference>
<dbReference type="EMBL" id="CP007770">
    <property type="protein sequence ID" value="AJC87980.1"/>
    <property type="molecule type" value="Genomic_DNA"/>
</dbReference>
<dbReference type="Pfam" id="PF08439">
    <property type="entry name" value="Peptidase_M3_N"/>
    <property type="match status" value="1"/>
</dbReference>
<protein>
    <submittedName>
        <fullName evidence="10">Oligoendopeptidase F</fullName>
        <ecNumber evidence="10">3.4.24.-</ecNumber>
    </submittedName>
</protein>
<gene>
    <name evidence="10" type="primary">pepF</name>
    <name evidence="10" type="ORF">CINS_1018</name>
</gene>
<keyword evidence="4 6" id="KW-0862">Zinc</keyword>
<feature type="transmembrane region" description="Helical" evidence="7">
    <location>
        <begin position="493"/>
        <end position="512"/>
    </location>
</feature>
<dbReference type="GO" id="GO:0046872">
    <property type="term" value="F:metal ion binding"/>
    <property type="evidence" value="ECO:0007669"/>
    <property type="project" value="UniProtKB-UniRule"/>
</dbReference>
<dbReference type="AlphaFoldDB" id="A0A0A8H2W4"/>
<dbReference type="RefSeq" id="WP_039650405.1">
    <property type="nucleotide sequence ID" value="NZ_CP007770.1"/>
</dbReference>
<dbReference type="NCBIfam" id="TIGR02290">
    <property type="entry name" value="M3_fam_3"/>
    <property type="match status" value="1"/>
</dbReference>
<dbReference type="GeneID" id="74431808"/>
<proteinExistence type="inferred from homology"/>
<evidence type="ECO:0000256" key="4">
    <source>
        <dbReference type="ARBA" id="ARBA00022833"/>
    </source>
</evidence>
<feature type="domain" description="Peptidase M3A/M3B catalytic" evidence="8">
    <location>
        <begin position="183"/>
        <end position="554"/>
    </location>
</feature>
<dbReference type="GO" id="GO:0006518">
    <property type="term" value="P:peptide metabolic process"/>
    <property type="evidence" value="ECO:0007669"/>
    <property type="project" value="TreeGrafter"/>
</dbReference>
<name>A0A0A8H2W4_9BACT</name>
<dbReference type="Gene3D" id="1.10.1370.20">
    <property type="entry name" value="Oligoendopeptidase f, C-terminal domain"/>
    <property type="match status" value="1"/>
</dbReference>
<evidence type="ECO:0000313" key="10">
    <source>
        <dbReference type="EMBL" id="AJC87980.1"/>
    </source>
</evidence>
<evidence type="ECO:0000256" key="1">
    <source>
        <dbReference type="ARBA" id="ARBA00022670"/>
    </source>
</evidence>
<comment type="similarity">
    <text evidence="6">Belongs to the peptidase M3 family.</text>
</comment>
<dbReference type="InterPro" id="IPR011977">
    <property type="entry name" value="Pept_M3B_clade3"/>
</dbReference>
<dbReference type="CDD" id="cd09610">
    <property type="entry name" value="M3B_PepF"/>
    <property type="match status" value="1"/>
</dbReference>
<dbReference type="PANTHER" id="PTHR11804">
    <property type="entry name" value="PROTEASE M3 THIMET OLIGOPEPTIDASE-RELATED"/>
    <property type="match status" value="1"/>
</dbReference>
<dbReference type="PANTHER" id="PTHR11804:SF5">
    <property type="entry name" value="OLIGOENDOPEPTIDASE F"/>
    <property type="match status" value="1"/>
</dbReference>
<accession>A0A0A8H2W4</accession>
<evidence type="ECO:0000256" key="3">
    <source>
        <dbReference type="ARBA" id="ARBA00022801"/>
    </source>
</evidence>
<dbReference type="SUPFAM" id="SSF55486">
    <property type="entry name" value="Metalloproteases ('zincins'), catalytic domain"/>
    <property type="match status" value="1"/>
</dbReference>
<keyword evidence="7" id="KW-0472">Membrane</keyword>
<sequence>MKTWDLSILFKDEKELNLYIDELSKQTKQFKQNYENNLNSLNNENFLQALQKYENLILKLSHVLTYVYLIFAQDTTKGSFYAKYENLSKEIEENLLFFELEFCELSEEKSQDFINHCKNYAFYLENLIKHKQHNLSQKEERIILHLSNTGASAFSRLFDETFSALRFKFDGKKISEEEILSKLYDSDRSIRKKASKCFSKGLKKQNKLLVYIFNMIKTELSSICKLRAYENPETPRHIKNQISKKSVDALINSTENSFDLVAKFYNAKKKILGYKHLKDYDRYAPIGQDMQINFEDAKQTVLQAFKNFSTEFYNIANEAFNNGWIDVYPKDFKQSGAFSHSSTPLTHPYILLNFTNKRRDLFTLAHELGHTIHQKLSYNVSFLNQDTPLTTAETASVFAEMLIFDHIKEKLNKNELLSLYAAKIEDIFATLYRQINFTTFERKFHAKSEELNSKELSEIWMEESQKMFKDSVKLSKEYSLWYSYIPHFIHSPFYCYAYAYAQLLVLALYGLYKSKKCENFVQLYIKFLSSGGSKSPNELVSMFGFDIESDEFWNIGLEQVKKMVDEFLRLSDD</sequence>
<dbReference type="InterPro" id="IPR042088">
    <property type="entry name" value="OligoPept_F_C"/>
</dbReference>
<reference evidence="10 11" key="1">
    <citation type="journal article" date="2014" name="Genome Biol. Evol.">
        <title>Comparative Genomics of the Campylobacter lari Group.</title>
        <authorList>
            <person name="Miller W.G."/>
            <person name="Yee E."/>
            <person name="Chapman M.H."/>
            <person name="Smith T.P."/>
            <person name="Bono J.L."/>
            <person name="Huynh S."/>
            <person name="Parker C.T."/>
            <person name="Vandamme P."/>
            <person name="Luong K."/>
            <person name="Korlach J."/>
        </authorList>
    </citation>
    <scope>NUCLEOTIDE SEQUENCE [LARGE SCALE GENOMIC DNA]</scope>
    <source>
        <strain evidence="10 11">NCTC 12927</strain>
    </source>
</reference>
<evidence type="ECO:0000256" key="6">
    <source>
        <dbReference type="RuleBase" id="RU003435"/>
    </source>
</evidence>
<dbReference type="InterPro" id="IPR013647">
    <property type="entry name" value="OligopepF_N_dom"/>
</dbReference>
<comment type="cofactor">
    <cofactor evidence="6">
        <name>Zn(2+)</name>
        <dbReference type="ChEBI" id="CHEBI:29105"/>
    </cofactor>
    <text evidence="6">Binds 1 zinc ion.</text>
</comment>
<dbReference type="STRING" id="1031564.CINS_1018"/>
<dbReference type="InterPro" id="IPR045090">
    <property type="entry name" value="Pept_M3A_M3B"/>
</dbReference>
<dbReference type="EC" id="3.4.24.-" evidence="10"/>
<keyword evidence="7" id="KW-1133">Transmembrane helix</keyword>
<evidence type="ECO:0000313" key="11">
    <source>
        <dbReference type="Proteomes" id="UP000031163"/>
    </source>
</evidence>
<dbReference type="Proteomes" id="UP000031163">
    <property type="component" value="Chromosome"/>
</dbReference>
<feature type="domain" description="Oligopeptidase F N-terminal" evidence="9">
    <location>
        <begin position="101"/>
        <end position="167"/>
    </location>
</feature>
<evidence type="ECO:0000256" key="5">
    <source>
        <dbReference type="ARBA" id="ARBA00023049"/>
    </source>
</evidence>
<dbReference type="HOGENOM" id="CLU_021290_3_0_7"/>
<keyword evidence="5 6" id="KW-0482">Metalloprotease</keyword>
<evidence type="ECO:0000256" key="7">
    <source>
        <dbReference type="SAM" id="Phobius"/>
    </source>
</evidence>
<keyword evidence="2 6" id="KW-0479">Metal-binding</keyword>
<keyword evidence="3 6" id="KW-0378">Hydrolase</keyword>
<dbReference type="InterPro" id="IPR001567">
    <property type="entry name" value="Pept_M3A_M3B_dom"/>
</dbReference>
<dbReference type="Pfam" id="PF01432">
    <property type="entry name" value="Peptidase_M3"/>
    <property type="match status" value="1"/>
</dbReference>
<evidence type="ECO:0000259" key="9">
    <source>
        <dbReference type="Pfam" id="PF08439"/>
    </source>
</evidence>
<evidence type="ECO:0000256" key="2">
    <source>
        <dbReference type="ARBA" id="ARBA00022723"/>
    </source>
</evidence>
<keyword evidence="1 6" id="KW-0645">Protease</keyword>
<organism evidence="10 11">
    <name type="scientific">Campylobacter insulaenigrae NCTC 12927</name>
    <dbReference type="NCBI Taxonomy" id="1031564"/>
    <lineage>
        <taxon>Bacteria</taxon>
        <taxon>Pseudomonadati</taxon>
        <taxon>Campylobacterota</taxon>
        <taxon>Epsilonproteobacteria</taxon>
        <taxon>Campylobacterales</taxon>
        <taxon>Campylobacteraceae</taxon>
        <taxon>Campylobacter</taxon>
    </lineage>
</organism>
<dbReference type="KEGG" id="cis:CINS_1018"/>
<dbReference type="GO" id="GO:0004222">
    <property type="term" value="F:metalloendopeptidase activity"/>
    <property type="evidence" value="ECO:0007669"/>
    <property type="project" value="InterPro"/>
</dbReference>
<keyword evidence="7" id="KW-0812">Transmembrane</keyword>